<reference evidence="2" key="2">
    <citation type="submission" date="2025-08" db="UniProtKB">
        <authorList>
            <consortium name="RefSeq"/>
        </authorList>
    </citation>
    <scope>IDENTIFICATION</scope>
    <source>
        <tissue evidence="2">Leaf</tissue>
    </source>
</reference>
<gene>
    <name evidence="2" type="primary">LOC142163275</name>
</gene>
<proteinExistence type="predicted"/>
<evidence type="ECO:0000313" key="1">
    <source>
        <dbReference type="Proteomes" id="UP000790787"/>
    </source>
</evidence>
<protein>
    <submittedName>
        <fullName evidence="2">Uncharacterized protein LOC142163275</fullName>
    </submittedName>
</protein>
<evidence type="ECO:0000313" key="2">
    <source>
        <dbReference type="RefSeq" id="XP_075076647.1"/>
    </source>
</evidence>
<dbReference type="RefSeq" id="XP_075076647.1">
    <property type="nucleotide sequence ID" value="XM_075220546.1"/>
</dbReference>
<reference evidence="1" key="1">
    <citation type="journal article" date="2014" name="Nat. Commun.">
        <title>The tobacco genome sequence and its comparison with those of tomato and potato.</title>
        <authorList>
            <person name="Sierro N."/>
            <person name="Battey J.N."/>
            <person name="Ouadi S."/>
            <person name="Bakaher N."/>
            <person name="Bovet L."/>
            <person name="Willig A."/>
            <person name="Goepfert S."/>
            <person name="Peitsch M.C."/>
            <person name="Ivanov N.V."/>
        </authorList>
    </citation>
    <scope>NUCLEOTIDE SEQUENCE [LARGE SCALE GENOMIC DNA]</scope>
</reference>
<sequence>MLIDHNHPLYVGPSDTPSSVVVPVKLTGSKNYGLWSRSMWIALLGKKKLGFVTGTCKKDAYEGELLEHWETCNAIVLSWIMNNVAHELLGGVVYASDAHLVWENLCERFNKANCVRILQLHREIATLARGTSSVSVYFSKLKILWHEYDVLVPFPNCYEKSKDHVEHLHQQRVMQFLSGLNDSYDQARRQILMKTTTHSLSQTYAMIIQDESQQTIGANMITDKAEPLTMQAGRGRKQLL</sequence>
<accession>A0AC58RV92</accession>
<keyword evidence="1" id="KW-1185">Reference proteome</keyword>
<organism evidence="1 2">
    <name type="scientific">Nicotiana tabacum</name>
    <name type="common">Common tobacco</name>
    <dbReference type="NCBI Taxonomy" id="4097"/>
    <lineage>
        <taxon>Eukaryota</taxon>
        <taxon>Viridiplantae</taxon>
        <taxon>Streptophyta</taxon>
        <taxon>Embryophyta</taxon>
        <taxon>Tracheophyta</taxon>
        <taxon>Spermatophyta</taxon>
        <taxon>Magnoliopsida</taxon>
        <taxon>eudicotyledons</taxon>
        <taxon>Gunneridae</taxon>
        <taxon>Pentapetalae</taxon>
        <taxon>asterids</taxon>
        <taxon>lamiids</taxon>
        <taxon>Solanales</taxon>
        <taxon>Solanaceae</taxon>
        <taxon>Nicotianoideae</taxon>
        <taxon>Nicotianeae</taxon>
        <taxon>Nicotiana</taxon>
    </lineage>
</organism>
<dbReference type="Proteomes" id="UP000790787">
    <property type="component" value="Chromosome 8"/>
</dbReference>
<name>A0AC58RV92_TOBAC</name>